<dbReference type="GeneTree" id="ENSGT00940000173220"/>
<proteinExistence type="predicted"/>
<evidence type="ECO:0000256" key="1">
    <source>
        <dbReference type="SAM" id="MobiDB-lite"/>
    </source>
</evidence>
<dbReference type="AlphaFoldDB" id="A0A670JQD1"/>
<evidence type="ECO:0000313" key="2">
    <source>
        <dbReference type="Ensembl" id="ENSPMRP00000025669.1"/>
    </source>
</evidence>
<accession>A0A670JQD1</accession>
<sequence>MEHLGTVEPEDDSGLLPRLAPSPHSEAVAHEFQELSLQPIQCLPPLNERKNGDFNQGMSVLKLKHVSIWCGLHSLHLFSKACICMWSSAACSLYSCFLCTCSCVLRHLGLP</sequence>
<reference evidence="2 3" key="1">
    <citation type="journal article" date="2019" name="Proc. Natl. Acad. Sci. U.S.A.">
        <title>Regulatory changes in pterin and carotenoid genes underlie balanced color polymorphisms in the wall lizard.</title>
        <authorList>
            <person name="Andrade P."/>
            <person name="Pinho C."/>
            <person name="Perez I de Lanuza G."/>
            <person name="Afonso S."/>
            <person name="Brejcha J."/>
            <person name="Rubin C.J."/>
            <person name="Wallerman O."/>
            <person name="Pereira P."/>
            <person name="Sabatino S.J."/>
            <person name="Bellati A."/>
            <person name="Pellitteri-Rosa D."/>
            <person name="Bosakova Z."/>
            <person name="Bunikis I."/>
            <person name="Carretero M.A."/>
            <person name="Feiner N."/>
            <person name="Marsik P."/>
            <person name="Pauperio F."/>
            <person name="Salvi D."/>
            <person name="Soler L."/>
            <person name="While G.M."/>
            <person name="Uller T."/>
            <person name="Font E."/>
            <person name="Andersson L."/>
            <person name="Carneiro M."/>
        </authorList>
    </citation>
    <scope>NUCLEOTIDE SEQUENCE</scope>
</reference>
<reference evidence="2" key="2">
    <citation type="submission" date="2025-08" db="UniProtKB">
        <authorList>
            <consortium name="Ensembl"/>
        </authorList>
    </citation>
    <scope>IDENTIFICATION</scope>
</reference>
<dbReference type="Ensembl" id="ENSPMRT00000027248.1">
    <property type="protein sequence ID" value="ENSPMRP00000025669.1"/>
    <property type="gene ID" value="ENSPMRG00000016629.1"/>
</dbReference>
<keyword evidence="3" id="KW-1185">Reference proteome</keyword>
<protein>
    <submittedName>
        <fullName evidence="2">Uncharacterized protein</fullName>
    </submittedName>
</protein>
<feature type="region of interest" description="Disordered" evidence="1">
    <location>
        <begin position="1"/>
        <end position="21"/>
    </location>
</feature>
<name>A0A670JQD1_PODMU</name>
<organism evidence="2 3">
    <name type="scientific">Podarcis muralis</name>
    <name type="common">Wall lizard</name>
    <name type="synonym">Lacerta muralis</name>
    <dbReference type="NCBI Taxonomy" id="64176"/>
    <lineage>
        <taxon>Eukaryota</taxon>
        <taxon>Metazoa</taxon>
        <taxon>Chordata</taxon>
        <taxon>Craniata</taxon>
        <taxon>Vertebrata</taxon>
        <taxon>Euteleostomi</taxon>
        <taxon>Lepidosauria</taxon>
        <taxon>Squamata</taxon>
        <taxon>Bifurcata</taxon>
        <taxon>Unidentata</taxon>
        <taxon>Episquamata</taxon>
        <taxon>Laterata</taxon>
        <taxon>Lacertibaenia</taxon>
        <taxon>Lacertidae</taxon>
        <taxon>Podarcis</taxon>
    </lineage>
</organism>
<evidence type="ECO:0000313" key="3">
    <source>
        <dbReference type="Proteomes" id="UP000472272"/>
    </source>
</evidence>
<dbReference type="Proteomes" id="UP000472272">
    <property type="component" value="Chromosome 14"/>
</dbReference>
<reference evidence="2" key="3">
    <citation type="submission" date="2025-09" db="UniProtKB">
        <authorList>
            <consortium name="Ensembl"/>
        </authorList>
    </citation>
    <scope>IDENTIFICATION</scope>
</reference>